<comment type="caution">
    <text evidence="1">The sequence shown here is derived from an EMBL/GenBank/DDBJ whole genome shotgun (WGS) entry which is preliminary data.</text>
</comment>
<dbReference type="PATRIC" id="fig|1396.535.peg.6069"/>
<proteinExistence type="predicted"/>
<dbReference type="RefSeq" id="WP_063263012.1">
    <property type="nucleotide sequence ID" value="NZ_LJKE01000104.1"/>
</dbReference>
<dbReference type="AlphaFoldDB" id="A0A164LF67"/>
<evidence type="ECO:0000313" key="2">
    <source>
        <dbReference type="Proteomes" id="UP000076482"/>
    </source>
</evidence>
<reference evidence="1 2" key="1">
    <citation type="submission" date="2015-09" db="EMBL/GenBank/DDBJ databases">
        <title>Bacillus cereus food isolates.</title>
        <authorList>
            <person name="Boekhorst J."/>
        </authorList>
    </citation>
    <scope>NUCLEOTIDE SEQUENCE [LARGE SCALE GENOMIC DNA]</scope>
    <source>
        <strain evidence="1 2">B4088</strain>
    </source>
</reference>
<gene>
    <name evidence="1" type="ORF">B4088_5496</name>
</gene>
<organism evidence="1 2">
    <name type="scientific">Bacillus cereus</name>
    <dbReference type="NCBI Taxonomy" id="1396"/>
    <lineage>
        <taxon>Bacteria</taxon>
        <taxon>Bacillati</taxon>
        <taxon>Bacillota</taxon>
        <taxon>Bacilli</taxon>
        <taxon>Bacillales</taxon>
        <taxon>Bacillaceae</taxon>
        <taxon>Bacillus</taxon>
        <taxon>Bacillus cereus group</taxon>
    </lineage>
</organism>
<accession>A0A164LF67</accession>
<sequence length="187" mass="22283">MWKQIQLDPNLYEGINSKEQHYREIIIEGCKDPHEFWNTEEIASVIGTLVDKEVVFEIEYKKEDIQENEQLIQCIKEAEESIKKDLNTLYKALEHYKHHNVQNKDLNEFLEDYLKGEKTSFSIEGQDLKIKITGRSKMPFWNHDLKLDAAITLLETVDVKDFYESNQEEMFYEKIKELQNILKHINS</sequence>
<evidence type="ECO:0000313" key="1">
    <source>
        <dbReference type="EMBL" id="KZD55751.1"/>
    </source>
</evidence>
<name>A0A164LF67_BACCE</name>
<dbReference type="Proteomes" id="UP000076482">
    <property type="component" value="Unassembled WGS sequence"/>
</dbReference>
<protein>
    <submittedName>
        <fullName evidence="1">Uncharacterized protein</fullName>
    </submittedName>
</protein>
<dbReference type="EMBL" id="LJKE01000104">
    <property type="protein sequence ID" value="KZD55751.1"/>
    <property type="molecule type" value="Genomic_DNA"/>
</dbReference>